<evidence type="ECO:0000313" key="6">
    <source>
        <dbReference type="EMBL" id="KAG5188575.1"/>
    </source>
</evidence>
<evidence type="ECO:0000256" key="1">
    <source>
        <dbReference type="ARBA" id="ARBA00004496"/>
    </source>
</evidence>
<dbReference type="Gene3D" id="2.40.50.140">
    <property type="entry name" value="Nucleic acid-binding proteins"/>
    <property type="match status" value="3"/>
</dbReference>
<keyword evidence="3" id="KW-0677">Repeat</keyword>
<evidence type="ECO:0000256" key="5">
    <source>
        <dbReference type="SAM" id="MobiDB-lite"/>
    </source>
</evidence>
<accession>A0A836CJ69</accession>
<feature type="region of interest" description="Disordered" evidence="5">
    <location>
        <begin position="668"/>
        <end position="705"/>
    </location>
</feature>
<dbReference type="EMBL" id="JAFCMP010000068">
    <property type="protein sequence ID" value="KAG5188575.1"/>
    <property type="molecule type" value="Genomic_DNA"/>
</dbReference>
<feature type="region of interest" description="Disordered" evidence="5">
    <location>
        <begin position="791"/>
        <end position="823"/>
    </location>
</feature>
<keyword evidence="7" id="KW-1185">Reference proteome</keyword>
<evidence type="ECO:0000256" key="2">
    <source>
        <dbReference type="ARBA" id="ARBA00022490"/>
    </source>
</evidence>
<dbReference type="SUPFAM" id="SSF50249">
    <property type="entry name" value="Nucleic acid-binding proteins"/>
    <property type="match status" value="2"/>
</dbReference>
<gene>
    <name evidence="6" type="ORF">JKP88DRAFT_347862</name>
</gene>
<feature type="compositionally biased region" description="Low complexity" evidence="5">
    <location>
        <begin position="798"/>
        <end position="808"/>
    </location>
</feature>
<dbReference type="AlphaFoldDB" id="A0A836CJ69"/>
<comment type="caution">
    <text evidence="6">The sequence shown here is derived from an EMBL/GenBank/DDBJ whole genome shotgun (WGS) entry which is preliminary data.</text>
</comment>
<evidence type="ECO:0000256" key="4">
    <source>
        <dbReference type="ARBA" id="ARBA00022884"/>
    </source>
</evidence>
<comment type="subcellular location">
    <subcellularLocation>
        <location evidence="1">Cytoplasm</location>
    </subcellularLocation>
</comment>
<dbReference type="PROSITE" id="PS00352">
    <property type="entry name" value="CSD_1"/>
    <property type="match status" value="1"/>
</dbReference>
<dbReference type="GO" id="GO:0005737">
    <property type="term" value="C:cytoplasm"/>
    <property type="evidence" value="ECO:0007669"/>
    <property type="project" value="UniProtKB-SubCell"/>
</dbReference>
<dbReference type="OrthoDB" id="74319at2759"/>
<dbReference type="PANTHER" id="PTHR12913">
    <property type="entry name" value="UNR PROTEIN N-RAS UPSTREAM GENE PROTEIN"/>
    <property type="match status" value="1"/>
</dbReference>
<proteinExistence type="predicted"/>
<dbReference type="InterPro" id="IPR012340">
    <property type="entry name" value="NA-bd_OB-fold"/>
</dbReference>
<dbReference type="PANTHER" id="PTHR12913:SF1">
    <property type="entry name" value="COLD SHOCK DOMAIN-CONTAINING PROTEIN E1"/>
    <property type="match status" value="1"/>
</dbReference>
<dbReference type="InterPro" id="IPR019844">
    <property type="entry name" value="CSD_CS"/>
</dbReference>
<dbReference type="Proteomes" id="UP000664859">
    <property type="component" value="Unassembled WGS sequence"/>
</dbReference>
<evidence type="ECO:0000256" key="3">
    <source>
        <dbReference type="ARBA" id="ARBA00022737"/>
    </source>
</evidence>
<feature type="region of interest" description="Disordered" evidence="5">
    <location>
        <begin position="559"/>
        <end position="598"/>
    </location>
</feature>
<keyword evidence="4" id="KW-0694">RNA-binding</keyword>
<organism evidence="6 7">
    <name type="scientific">Tribonema minus</name>
    <dbReference type="NCBI Taxonomy" id="303371"/>
    <lineage>
        <taxon>Eukaryota</taxon>
        <taxon>Sar</taxon>
        <taxon>Stramenopiles</taxon>
        <taxon>Ochrophyta</taxon>
        <taxon>PX clade</taxon>
        <taxon>Xanthophyceae</taxon>
        <taxon>Tribonematales</taxon>
        <taxon>Tribonemataceae</taxon>
        <taxon>Tribonema</taxon>
    </lineage>
</organism>
<feature type="compositionally biased region" description="Polar residues" evidence="5">
    <location>
        <begin position="561"/>
        <end position="571"/>
    </location>
</feature>
<evidence type="ECO:0000313" key="7">
    <source>
        <dbReference type="Proteomes" id="UP000664859"/>
    </source>
</evidence>
<reference evidence="6" key="1">
    <citation type="submission" date="2021-02" db="EMBL/GenBank/DDBJ databases">
        <title>First Annotated Genome of the Yellow-green Alga Tribonema minus.</title>
        <authorList>
            <person name="Mahan K.M."/>
        </authorList>
    </citation>
    <scope>NUCLEOTIDE SEQUENCE</scope>
    <source>
        <strain evidence="6">UTEX B ZZ1240</strain>
    </source>
</reference>
<name>A0A836CJ69_9STRA</name>
<evidence type="ECO:0008006" key="8">
    <source>
        <dbReference type="Google" id="ProtNLM"/>
    </source>
</evidence>
<dbReference type="GO" id="GO:0003723">
    <property type="term" value="F:RNA binding"/>
    <property type="evidence" value="ECO:0007669"/>
    <property type="project" value="UniProtKB-KW"/>
</dbReference>
<sequence length="971" mass="102430">MNPTKILAGEGAAAVVGEGAEALVERAGDLFFHLSEAPRDVQVGDEFEFVVGINERSNRECAVRLEKLAPGTVKFERVIPGWWAGIVDRDIRVPGGPSAYQARKSHPDRAADFRRIETAYDGLIRITSAVAAAPAAEEKEGEAMEGQDEEVVEQERIVNRMASFALVCVLPAPALDGSGEVDQLLSRGDEVEVQLAEDKVTGRLKTVAARLVMSARIRREQEELKRLKHINAPRELYFALASVEFPEELGVRDKAQGMSLIKEGAPMEFWAVAQADREGRPTWRAVGPKLLPPSVAAAEAPIVCDVTGIVARPPTYSTKDPRPGTARFQLEGEALSATGAGSGVASFMGRDIVPGLGLGEECRGEGAVRVEVGDEILADLVKVCLSGQVRAKNVRVAKLKGPRMEGIVANLRDREGFGFIKPSHNSQGGLNGSNVFFHVGDVFYGASELVESMEVRYTLLAPKEAARAQILRFALADVEPALIEGPIQVGDTVMFDRLRCDGGVHGDGYRAAHVVLTKKAARTRGVVVDVNHDRHFGFLVCADTTERLFFHLSEVIPPAQEPSSTSTSDAPQQQQQQSRGPVPHRRKPPQAGSAVVGKGQEVSFTMGVRHGKNIGLQVQCLPKGTIPPALVLPDRYLGVVAEAAKPANEGQAAGEGVVVVLQRVEGSAGASDGDGSVAMPNGSTHQDEQGHGEVPGQQQQQQPSVASALHVPAFKVLPLDAEACAETLQRGQIVELSVVFSSGGKVKGGKGIVTVTAADVKLTDKGTLPTMRGKVTMVDAKQSICHVQRTPPVPAPAPVAADSEAAPADAPPPPPPATLATLAAAAAPQPSVKDFFHWSDLLDASSLGPVRERDNVEYICVPLPLPEQGQGDLAITPAPGRVTGVVRVREARALQGSSPAPRSGLKTHLGGTQVRMAKGPDGTAGFVPGWRTSAAGGDDAAVVVDDVVEDAGADETAEEVGEQGTGVAEHG</sequence>
<keyword evidence="2" id="KW-0963">Cytoplasm</keyword>
<protein>
    <recommendedName>
        <fullName evidence="8">Cold shock domain-containing protein E1</fullName>
    </recommendedName>
</protein>